<dbReference type="PANTHER" id="PTHR33362:SF7">
    <property type="entry name" value="SLL1103 PROTEIN"/>
    <property type="match status" value="1"/>
</dbReference>
<evidence type="ECO:0000313" key="11">
    <source>
        <dbReference type="Proteomes" id="UP000320231"/>
    </source>
</evidence>
<feature type="domain" description="TRAP C4-dicarboxylate transport system permease DctM subunit" evidence="9">
    <location>
        <begin position="5"/>
        <end position="77"/>
    </location>
</feature>
<organism evidence="10 11">
    <name type="scientific">Vreelandella sulfidaeris</name>
    <dbReference type="NCBI Taxonomy" id="115553"/>
    <lineage>
        <taxon>Bacteria</taxon>
        <taxon>Pseudomonadati</taxon>
        <taxon>Pseudomonadota</taxon>
        <taxon>Gammaproteobacteria</taxon>
        <taxon>Oceanospirillales</taxon>
        <taxon>Halomonadaceae</taxon>
        <taxon>Vreelandella</taxon>
    </lineage>
</organism>
<keyword evidence="5 8" id="KW-1133">Transmembrane helix</keyword>
<evidence type="ECO:0000256" key="2">
    <source>
        <dbReference type="ARBA" id="ARBA00022475"/>
    </source>
</evidence>
<keyword evidence="4 8" id="KW-0812">Transmembrane</keyword>
<keyword evidence="2" id="KW-1003">Cell membrane</keyword>
<evidence type="ECO:0000256" key="6">
    <source>
        <dbReference type="ARBA" id="ARBA00023136"/>
    </source>
</evidence>
<evidence type="ECO:0000256" key="7">
    <source>
        <dbReference type="RuleBase" id="RU369079"/>
    </source>
</evidence>
<accession>A0A455U3K3</accession>
<comment type="subcellular location">
    <subcellularLocation>
        <location evidence="1 7">Cell inner membrane</location>
        <topology evidence="1 7">Multi-pass membrane protein</topology>
    </subcellularLocation>
</comment>
<dbReference type="InterPro" id="IPR004681">
    <property type="entry name" value="TRAP_DctM"/>
</dbReference>
<evidence type="ECO:0000313" key="10">
    <source>
        <dbReference type="EMBL" id="BBI60177.1"/>
    </source>
</evidence>
<keyword evidence="6 8" id="KW-0472">Membrane</keyword>
<sequence>MIALLPTMLLIFTVLGTILMGLATPTEAAACGALGSVLLALAYRNLTRDVLWHAAIKTMNISAMILLIVMGGSMFAGCSLPLAVWQRCNQC</sequence>
<name>A0A455U3K3_9GAMM</name>
<evidence type="ECO:0000256" key="3">
    <source>
        <dbReference type="ARBA" id="ARBA00022519"/>
    </source>
</evidence>
<dbReference type="GO" id="GO:0005886">
    <property type="term" value="C:plasma membrane"/>
    <property type="evidence" value="ECO:0007669"/>
    <property type="project" value="UniProtKB-SubCell"/>
</dbReference>
<protein>
    <recommendedName>
        <fullName evidence="9">TRAP C4-dicarboxylate transport system permease DctM subunit domain-containing protein</fullName>
    </recommendedName>
</protein>
<evidence type="ECO:0000256" key="5">
    <source>
        <dbReference type="ARBA" id="ARBA00022989"/>
    </source>
</evidence>
<evidence type="ECO:0000256" key="4">
    <source>
        <dbReference type="ARBA" id="ARBA00022692"/>
    </source>
</evidence>
<comment type="function">
    <text evidence="7">Part of the tripartite ATP-independent periplasmic (TRAP) transport system.</text>
</comment>
<dbReference type="EMBL" id="AP019514">
    <property type="protein sequence ID" value="BBI60177.1"/>
    <property type="molecule type" value="Genomic_DNA"/>
</dbReference>
<dbReference type="Pfam" id="PF06808">
    <property type="entry name" value="DctM"/>
    <property type="match status" value="1"/>
</dbReference>
<gene>
    <name evidence="10" type="ORF">HSBAA_14830</name>
</gene>
<dbReference type="PANTHER" id="PTHR33362">
    <property type="entry name" value="SIALIC ACID TRAP TRANSPORTER PERMEASE PROTEIN SIAT-RELATED"/>
    <property type="match status" value="1"/>
</dbReference>
<dbReference type="Proteomes" id="UP000320231">
    <property type="component" value="Chromosome"/>
</dbReference>
<proteinExistence type="predicted"/>
<dbReference type="GO" id="GO:0022857">
    <property type="term" value="F:transmembrane transporter activity"/>
    <property type="evidence" value="ECO:0007669"/>
    <property type="project" value="UniProtKB-UniRule"/>
</dbReference>
<keyword evidence="7" id="KW-0813">Transport</keyword>
<feature type="transmembrane region" description="Helical" evidence="8">
    <location>
        <begin position="61"/>
        <end position="85"/>
    </location>
</feature>
<evidence type="ECO:0000256" key="1">
    <source>
        <dbReference type="ARBA" id="ARBA00004429"/>
    </source>
</evidence>
<evidence type="ECO:0000259" key="9">
    <source>
        <dbReference type="Pfam" id="PF06808"/>
    </source>
</evidence>
<dbReference type="KEGG" id="hsr:HSBAA_14830"/>
<keyword evidence="3 7" id="KW-0997">Cell inner membrane</keyword>
<reference evidence="10 11" key="1">
    <citation type="journal article" date="2019" name="Microbiol. Resour. Announc.">
        <title>Complete Genome Sequence of Halomonas sulfidaeris Strain Esulfide1 Isolated from a Metal Sulfide Rock at a Depth of 2,200 Meters, Obtained Using Nanopore Sequencing.</title>
        <authorList>
            <person name="Saito M."/>
            <person name="Nishigata A."/>
            <person name="Galipon J."/>
            <person name="Arakawa K."/>
        </authorList>
    </citation>
    <scope>NUCLEOTIDE SEQUENCE [LARGE SCALE GENOMIC DNA]</scope>
    <source>
        <strain evidence="10 11">ATCC BAA-803</strain>
    </source>
</reference>
<dbReference type="InterPro" id="IPR010656">
    <property type="entry name" value="DctM"/>
</dbReference>
<evidence type="ECO:0000256" key="8">
    <source>
        <dbReference type="SAM" id="Phobius"/>
    </source>
</evidence>
<dbReference type="AlphaFoldDB" id="A0A455U3K3"/>